<keyword evidence="1" id="KW-1133">Transmembrane helix</keyword>
<feature type="non-terminal residue" evidence="2">
    <location>
        <position position="1"/>
    </location>
</feature>
<comment type="caution">
    <text evidence="2">The sequence shown here is derived from an EMBL/GenBank/DDBJ whole genome shotgun (WGS) entry which is preliminary data.</text>
</comment>
<evidence type="ECO:0000313" key="2">
    <source>
        <dbReference type="EMBL" id="KKM80710.1"/>
    </source>
</evidence>
<sequence length="66" mass="7785">LFFAIFFVAINALIWLIGFKGIFIAALLIIGYFLGPNLWRNIKLSHRDKQSKNRKKVNRYELMDLD</sequence>
<accession>A0A0F9MVM2</accession>
<dbReference type="AlphaFoldDB" id="A0A0F9MVM2"/>
<keyword evidence="1" id="KW-0812">Transmembrane</keyword>
<feature type="transmembrane region" description="Helical" evidence="1">
    <location>
        <begin position="12"/>
        <end position="34"/>
    </location>
</feature>
<keyword evidence="1" id="KW-0472">Membrane</keyword>
<dbReference type="EMBL" id="LAZR01008138">
    <property type="protein sequence ID" value="KKM80710.1"/>
    <property type="molecule type" value="Genomic_DNA"/>
</dbReference>
<evidence type="ECO:0000256" key="1">
    <source>
        <dbReference type="SAM" id="Phobius"/>
    </source>
</evidence>
<name>A0A0F9MVM2_9ZZZZ</name>
<gene>
    <name evidence="2" type="ORF">LCGC14_1337010</name>
</gene>
<organism evidence="2">
    <name type="scientific">marine sediment metagenome</name>
    <dbReference type="NCBI Taxonomy" id="412755"/>
    <lineage>
        <taxon>unclassified sequences</taxon>
        <taxon>metagenomes</taxon>
        <taxon>ecological metagenomes</taxon>
    </lineage>
</organism>
<reference evidence="2" key="1">
    <citation type="journal article" date="2015" name="Nature">
        <title>Complex archaea that bridge the gap between prokaryotes and eukaryotes.</title>
        <authorList>
            <person name="Spang A."/>
            <person name="Saw J.H."/>
            <person name="Jorgensen S.L."/>
            <person name="Zaremba-Niedzwiedzka K."/>
            <person name="Martijn J."/>
            <person name="Lind A.E."/>
            <person name="van Eijk R."/>
            <person name="Schleper C."/>
            <person name="Guy L."/>
            <person name="Ettema T.J."/>
        </authorList>
    </citation>
    <scope>NUCLEOTIDE SEQUENCE</scope>
</reference>
<proteinExistence type="predicted"/>
<protein>
    <submittedName>
        <fullName evidence="2">Uncharacterized protein</fullName>
    </submittedName>
</protein>